<dbReference type="AlphaFoldDB" id="A0A382X4V1"/>
<accession>A0A382X4V1</accession>
<dbReference type="EMBL" id="UINC01164841">
    <property type="protein sequence ID" value="SVD65900.1"/>
    <property type="molecule type" value="Genomic_DNA"/>
</dbReference>
<sequence length="33" mass="3636">MSRESEPTGSAKEVRLQAVEEFWPTVDAKGAND</sequence>
<organism evidence="1">
    <name type="scientific">marine metagenome</name>
    <dbReference type="NCBI Taxonomy" id="408172"/>
    <lineage>
        <taxon>unclassified sequences</taxon>
        <taxon>metagenomes</taxon>
        <taxon>ecological metagenomes</taxon>
    </lineage>
</organism>
<evidence type="ECO:0000313" key="1">
    <source>
        <dbReference type="EMBL" id="SVD65900.1"/>
    </source>
</evidence>
<proteinExistence type="predicted"/>
<protein>
    <submittedName>
        <fullName evidence="1">Uncharacterized protein</fullName>
    </submittedName>
</protein>
<gene>
    <name evidence="1" type="ORF">METZ01_LOCUS418754</name>
</gene>
<reference evidence="1" key="1">
    <citation type="submission" date="2018-05" db="EMBL/GenBank/DDBJ databases">
        <authorList>
            <person name="Lanie J.A."/>
            <person name="Ng W.-L."/>
            <person name="Kazmierczak K.M."/>
            <person name="Andrzejewski T.M."/>
            <person name="Davidsen T.M."/>
            <person name="Wayne K.J."/>
            <person name="Tettelin H."/>
            <person name="Glass J.I."/>
            <person name="Rusch D."/>
            <person name="Podicherti R."/>
            <person name="Tsui H.-C.T."/>
            <person name="Winkler M.E."/>
        </authorList>
    </citation>
    <scope>NUCLEOTIDE SEQUENCE</scope>
</reference>
<name>A0A382X4V1_9ZZZZ</name>